<feature type="domain" description="MOSC" evidence="1">
    <location>
        <begin position="28"/>
        <end position="183"/>
    </location>
</feature>
<dbReference type="PANTHER" id="PTHR36930">
    <property type="entry name" value="METAL-SULFUR CLUSTER BIOSYNTHESIS PROTEINS YUAD-RELATED"/>
    <property type="match status" value="1"/>
</dbReference>
<dbReference type="Pfam" id="PF03473">
    <property type="entry name" value="MOSC"/>
    <property type="match status" value="1"/>
</dbReference>
<proteinExistence type="predicted"/>
<dbReference type="GO" id="GO:0030151">
    <property type="term" value="F:molybdenum ion binding"/>
    <property type="evidence" value="ECO:0007669"/>
    <property type="project" value="InterPro"/>
</dbReference>
<dbReference type="InterPro" id="IPR005302">
    <property type="entry name" value="MoCF_Sase_C"/>
</dbReference>
<dbReference type="PANTHER" id="PTHR36930:SF1">
    <property type="entry name" value="MOSC DOMAIN-CONTAINING PROTEIN"/>
    <property type="match status" value="1"/>
</dbReference>
<dbReference type="GO" id="GO:0003824">
    <property type="term" value="F:catalytic activity"/>
    <property type="evidence" value="ECO:0007669"/>
    <property type="project" value="InterPro"/>
</dbReference>
<dbReference type="Gene3D" id="2.40.33.20">
    <property type="entry name" value="PK beta-barrel domain-like"/>
    <property type="match status" value="1"/>
</dbReference>
<dbReference type="RefSeq" id="WP_115934906.1">
    <property type="nucleotide sequence ID" value="NZ_QRDW01000001.1"/>
</dbReference>
<dbReference type="GO" id="GO:0030170">
    <property type="term" value="F:pyridoxal phosphate binding"/>
    <property type="evidence" value="ECO:0007669"/>
    <property type="project" value="InterPro"/>
</dbReference>
<name>A0A3D9HWC4_9PROT</name>
<dbReference type="InterPro" id="IPR052716">
    <property type="entry name" value="MOSC_domain"/>
</dbReference>
<gene>
    <name evidence="2" type="ORF">DFP90_101597</name>
</gene>
<dbReference type="Proteomes" id="UP000256845">
    <property type="component" value="Unassembled WGS sequence"/>
</dbReference>
<comment type="caution">
    <text evidence="2">The sequence shown here is derived from an EMBL/GenBank/DDBJ whole genome shotgun (WGS) entry which is preliminary data.</text>
</comment>
<protein>
    <submittedName>
        <fullName evidence="2">MOSC domain-containing protein</fullName>
    </submittedName>
</protein>
<evidence type="ECO:0000313" key="2">
    <source>
        <dbReference type="EMBL" id="RED53798.1"/>
    </source>
</evidence>
<sequence>MPALRNSGITGTVAGLFINHNRETGLQTEAIEAVTVNYAGFEGNSYSGLTRPSCSRVRHQYEVGTEIRNTRQVSILSQEELAEIADRLEIEKVQPEWLGANLCLTGIPDFTHVTPSARLIFESGASLVVDMENHPCKYPGEVIEKFHPGKGKRFPAAAIHRRGVTAWVEREGLIKHGDLVSLHLPDQRRLYNPEG</sequence>
<dbReference type="SUPFAM" id="SSF50800">
    <property type="entry name" value="PK beta-barrel domain-like"/>
    <property type="match status" value="1"/>
</dbReference>
<dbReference type="EMBL" id="QRDW01000001">
    <property type="protein sequence ID" value="RED53798.1"/>
    <property type="molecule type" value="Genomic_DNA"/>
</dbReference>
<dbReference type="AlphaFoldDB" id="A0A3D9HWC4"/>
<keyword evidence="3" id="KW-1185">Reference proteome</keyword>
<organism evidence="2 3">
    <name type="scientific">Aestuariispira insulae</name>
    <dbReference type="NCBI Taxonomy" id="1461337"/>
    <lineage>
        <taxon>Bacteria</taxon>
        <taxon>Pseudomonadati</taxon>
        <taxon>Pseudomonadota</taxon>
        <taxon>Alphaproteobacteria</taxon>
        <taxon>Rhodospirillales</taxon>
        <taxon>Kiloniellaceae</taxon>
        <taxon>Aestuariispira</taxon>
    </lineage>
</organism>
<accession>A0A3D9HWC4</accession>
<dbReference type="OrthoDB" id="9808413at2"/>
<reference evidence="2 3" key="1">
    <citation type="submission" date="2018-07" db="EMBL/GenBank/DDBJ databases">
        <title>Genomic Encyclopedia of Type Strains, Phase III (KMG-III): the genomes of soil and plant-associated and newly described type strains.</title>
        <authorList>
            <person name="Whitman W."/>
        </authorList>
    </citation>
    <scope>NUCLEOTIDE SEQUENCE [LARGE SCALE GENOMIC DNA]</scope>
    <source>
        <strain evidence="2 3">CECT 8488</strain>
    </source>
</reference>
<dbReference type="PROSITE" id="PS51340">
    <property type="entry name" value="MOSC"/>
    <property type="match status" value="1"/>
</dbReference>
<dbReference type="InterPro" id="IPR011037">
    <property type="entry name" value="Pyrv_Knase-like_insert_dom_sf"/>
</dbReference>
<evidence type="ECO:0000259" key="1">
    <source>
        <dbReference type="PROSITE" id="PS51340"/>
    </source>
</evidence>
<evidence type="ECO:0000313" key="3">
    <source>
        <dbReference type="Proteomes" id="UP000256845"/>
    </source>
</evidence>